<evidence type="ECO:0000256" key="1">
    <source>
        <dbReference type="SAM" id="Phobius"/>
    </source>
</evidence>
<name>A0A8X7PLR4_BRACI</name>
<keyword evidence="3" id="KW-1185">Reference proteome</keyword>
<proteinExistence type="predicted"/>
<reference evidence="2 3" key="1">
    <citation type="submission" date="2020-02" db="EMBL/GenBank/DDBJ databases">
        <authorList>
            <person name="Ma Q."/>
            <person name="Huang Y."/>
            <person name="Song X."/>
            <person name="Pei D."/>
        </authorList>
    </citation>
    <scope>NUCLEOTIDE SEQUENCE [LARGE SCALE GENOMIC DNA]</scope>
    <source>
        <strain evidence="2">Sxm20200214</strain>
        <tissue evidence="2">Leaf</tissue>
    </source>
</reference>
<comment type="caution">
    <text evidence="2">The sequence shown here is derived from an EMBL/GenBank/DDBJ whole genome shotgun (WGS) entry which is preliminary data.</text>
</comment>
<accession>A0A8X7PLR4</accession>
<dbReference type="AlphaFoldDB" id="A0A8X7PLR4"/>
<keyword evidence="1" id="KW-0472">Membrane</keyword>
<evidence type="ECO:0000313" key="3">
    <source>
        <dbReference type="Proteomes" id="UP000886595"/>
    </source>
</evidence>
<dbReference type="Proteomes" id="UP000886595">
    <property type="component" value="Unassembled WGS sequence"/>
</dbReference>
<feature type="transmembrane region" description="Helical" evidence="1">
    <location>
        <begin position="6"/>
        <end position="27"/>
    </location>
</feature>
<keyword evidence="1" id="KW-1133">Transmembrane helix</keyword>
<keyword evidence="1" id="KW-0812">Transmembrane</keyword>
<dbReference type="EMBL" id="JAAMPC010000016">
    <property type="protein sequence ID" value="KAG2254734.1"/>
    <property type="molecule type" value="Genomic_DNA"/>
</dbReference>
<protein>
    <submittedName>
        <fullName evidence="2">Uncharacterized protein</fullName>
    </submittedName>
</protein>
<gene>
    <name evidence="2" type="ORF">Bca52824_084870</name>
</gene>
<sequence length="80" mass="8309">MVKLWLVWLVLGEVGCVVGISLSVAMVKPTRSDGFESGLKYFAGSDVGSSLFGFGLDLKRGISGFLALPSGRSTPSSVLG</sequence>
<evidence type="ECO:0000313" key="2">
    <source>
        <dbReference type="EMBL" id="KAG2254734.1"/>
    </source>
</evidence>
<organism evidence="2 3">
    <name type="scientific">Brassica carinata</name>
    <name type="common">Ethiopian mustard</name>
    <name type="synonym">Abyssinian cabbage</name>
    <dbReference type="NCBI Taxonomy" id="52824"/>
    <lineage>
        <taxon>Eukaryota</taxon>
        <taxon>Viridiplantae</taxon>
        <taxon>Streptophyta</taxon>
        <taxon>Embryophyta</taxon>
        <taxon>Tracheophyta</taxon>
        <taxon>Spermatophyta</taxon>
        <taxon>Magnoliopsida</taxon>
        <taxon>eudicotyledons</taxon>
        <taxon>Gunneridae</taxon>
        <taxon>Pentapetalae</taxon>
        <taxon>rosids</taxon>
        <taxon>malvids</taxon>
        <taxon>Brassicales</taxon>
        <taxon>Brassicaceae</taxon>
        <taxon>Brassiceae</taxon>
        <taxon>Brassica</taxon>
    </lineage>
</organism>